<protein>
    <submittedName>
        <fullName evidence="1">Uncharacterized protein</fullName>
    </submittedName>
</protein>
<dbReference type="Proteomes" id="UP000250086">
    <property type="component" value="Unassembled WGS sequence"/>
</dbReference>
<dbReference type="AlphaFoldDB" id="A0A2X0VBC1"/>
<gene>
    <name evidence="1" type="ORF">NCTC13093_01871</name>
</gene>
<organism evidence="1 2">
    <name type="scientific">Anaerobiospirillum thomasii</name>
    <dbReference type="NCBI Taxonomy" id="179995"/>
    <lineage>
        <taxon>Bacteria</taxon>
        <taxon>Pseudomonadati</taxon>
        <taxon>Pseudomonadota</taxon>
        <taxon>Gammaproteobacteria</taxon>
        <taxon>Aeromonadales</taxon>
        <taxon>Succinivibrionaceae</taxon>
        <taxon>Anaerobiospirillum</taxon>
    </lineage>
</organism>
<accession>A0A2X0VBC1</accession>
<evidence type="ECO:0000313" key="2">
    <source>
        <dbReference type="Proteomes" id="UP000250086"/>
    </source>
</evidence>
<name>A0A2X0VBC1_9GAMM</name>
<keyword evidence="2" id="KW-1185">Reference proteome</keyword>
<dbReference type="EMBL" id="UAPV01000001">
    <property type="protein sequence ID" value="SPT70456.1"/>
    <property type="molecule type" value="Genomic_DNA"/>
</dbReference>
<sequence>MYVQVKSACGIKYVYVVESFRKSNGSISHRIVKSMGRYDDLIKDDPEALNKLKEDVKSCSTELRNKKVVDNIRTVQALSRSQMDDDCDFTAGFPRLNYANYVLRSIWRDIICLDYRISYLQKRYHKHITDASLADLLFNRVLETLVHFEETGKIWGVELALIADNYDPQQDLEVYNRYRRDLYLEINSIYNFLYKRIDEREESHHLAAHINTEFVFDNEWENPDHNGFDIDSISDEIVDKNLSRLIENLRHIFMLIINCKLSQIGKQIAEADILRAFLEAELIVEFSFGTPSCFVYTKANNGRYARVLNLIMQALDLKPLLNAQDRVELSKRFRAKFTDDSKVIPHKIYELLVNIEKPAILKS</sequence>
<evidence type="ECO:0000313" key="1">
    <source>
        <dbReference type="EMBL" id="SPT70456.1"/>
    </source>
</evidence>
<dbReference type="RefSeq" id="WP_113744523.1">
    <property type="nucleotide sequence ID" value="NZ_UAPV01000001.1"/>
</dbReference>
<reference evidence="1 2" key="1">
    <citation type="submission" date="2018-06" db="EMBL/GenBank/DDBJ databases">
        <authorList>
            <consortium name="Pathogen Informatics"/>
            <person name="Doyle S."/>
        </authorList>
    </citation>
    <scope>NUCLEOTIDE SEQUENCE [LARGE SCALE GENOMIC DNA]</scope>
    <source>
        <strain evidence="1 2">NCTC13093</strain>
    </source>
</reference>
<proteinExistence type="predicted"/>